<dbReference type="SUPFAM" id="SSF56112">
    <property type="entry name" value="Protein kinase-like (PK-like)"/>
    <property type="match status" value="1"/>
</dbReference>
<protein>
    <recommendedName>
        <fullName evidence="3">Protein kinase domain-containing protein</fullName>
    </recommendedName>
</protein>
<evidence type="ECO:0008006" key="3">
    <source>
        <dbReference type="Google" id="ProtNLM"/>
    </source>
</evidence>
<gene>
    <name evidence="1" type="ORF">TUM19329_18620</name>
</gene>
<dbReference type="EMBL" id="AP022839">
    <property type="protein sequence ID" value="BCA95501.1"/>
    <property type="molecule type" value="Genomic_DNA"/>
</dbReference>
<dbReference type="InterPro" id="IPR011009">
    <property type="entry name" value="Kinase-like_dom_sf"/>
</dbReference>
<proteinExistence type="predicted"/>
<organism evidence="1 2">
    <name type="scientific">Legionella antarctica</name>
    <dbReference type="NCBI Taxonomy" id="2708020"/>
    <lineage>
        <taxon>Bacteria</taxon>
        <taxon>Pseudomonadati</taxon>
        <taxon>Pseudomonadota</taxon>
        <taxon>Gammaproteobacteria</taxon>
        <taxon>Legionellales</taxon>
        <taxon>Legionellaceae</taxon>
        <taxon>Legionella</taxon>
    </lineage>
</organism>
<dbReference type="AlphaFoldDB" id="A0A6F8T4W0"/>
<dbReference type="RefSeq" id="WP_173237082.1">
    <property type="nucleotide sequence ID" value="NZ_AP022839.1"/>
</dbReference>
<evidence type="ECO:0000313" key="1">
    <source>
        <dbReference type="EMBL" id="BCA95501.1"/>
    </source>
</evidence>
<evidence type="ECO:0000313" key="2">
    <source>
        <dbReference type="Proteomes" id="UP000502894"/>
    </source>
</evidence>
<name>A0A6F8T4W0_9GAMM</name>
<dbReference type="KEGG" id="lant:TUM19329_18620"/>
<sequence length="243" mass="28456">MSPERKRINIFVSPHCKNVRLNLDDFELSFNECPNIIQKGRNIVKQLSICNLSVVVKSFKIPYPPNGIIYRHFRVSKTRRSYEYADYLGHLNIITPKPIAYIEVCSKIRLYQSYYISEYYAYDFSIRELLSKNICDWEAILCLFVQFSYHMHQKGVLHLDNSPGNTLIRRKGNELELCVVDTNRLKIGKVSTELGISNFNRISIDPHIVEIIADEYARLTKSNPKDCLNSLWRHIRKQGYAVY</sequence>
<keyword evidence="2" id="KW-1185">Reference proteome</keyword>
<accession>A0A6F8T4W0</accession>
<dbReference type="Proteomes" id="UP000502894">
    <property type="component" value="Chromosome"/>
</dbReference>
<reference evidence="1" key="1">
    <citation type="journal article" date="2020" name="Microbiol. Resour. Announc.">
        <title>Complete Genome Sequence of Novel Psychrotolerant Legionella Strain TUM19329, Isolated from Antarctic Lake Sediment.</title>
        <authorList>
            <person name="Shimada S."/>
            <person name="Nakai R."/>
            <person name="Aoki K."/>
            <person name="Shimoeda N."/>
            <person name="Ohno G."/>
            <person name="Miyazaki Y."/>
            <person name="Kudoh S."/>
            <person name="Imura S."/>
            <person name="Watanabe K."/>
            <person name="Ishii Y."/>
            <person name="Tateda K."/>
        </authorList>
    </citation>
    <scope>NUCLEOTIDE SEQUENCE [LARGE SCALE GENOMIC DNA]</scope>
    <source>
        <strain evidence="1">TUM19329</strain>
    </source>
</reference>